<reference evidence="4" key="2">
    <citation type="journal article" date="2023" name="Proc. Natl. Acad. Sci. U.S.A.">
        <title>A global phylogenomic analysis of the shiitake genus Lentinula.</title>
        <authorList>
            <person name="Sierra-Patev S."/>
            <person name="Min B."/>
            <person name="Naranjo-Ortiz M."/>
            <person name="Looney B."/>
            <person name="Konkel Z."/>
            <person name="Slot J.C."/>
            <person name="Sakamoto Y."/>
            <person name="Steenwyk J.L."/>
            <person name="Rokas A."/>
            <person name="Carro J."/>
            <person name="Camarero S."/>
            <person name="Ferreira P."/>
            <person name="Molpeceres G."/>
            <person name="Ruiz-Duenas F.J."/>
            <person name="Serrano A."/>
            <person name="Henrissat B."/>
            <person name="Drula E."/>
            <person name="Hughes K.W."/>
            <person name="Mata J.L."/>
            <person name="Ishikawa N.K."/>
            <person name="Vargas-Isla R."/>
            <person name="Ushijima S."/>
            <person name="Smith C.A."/>
            <person name="Donoghue J."/>
            <person name="Ahrendt S."/>
            <person name="Andreopoulos W."/>
            <person name="He G."/>
            <person name="LaButti K."/>
            <person name="Lipzen A."/>
            <person name="Ng V."/>
            <person name="Riley R."/>
            <person name="Sandor L."/>
            <person name="Barry K."/>
            <person name="Martinez A.T."/>
            <person name="Xiao Y."/>
            <person name="Gibbons J.G."/>
            <person name="Terashima K."/>
            <person name="Grigoriev I.V."/>
            <person name="Hibbett D."/>
        </authorList>
    </citation>
    <scope>NUCLEOTIDE SEQUENCE</scope>
    <source>
        <strain evidence="4">ET3784</strain>
    </source>
</reference>
<gene>
    <name evidence="4" type="ORF">DFJ43DRAFT_1098960</name>
</gene>
<comment type="caution">
    <text evidence="4">The sequence shown here is derived from an EMBL/GenBank/DDBJ whole genome shotgun (WGS) entry which is preliminary data.</text>
</comment>
<dbReference type="GO" id="GO:0003677">
    <property type="term" value="F:DNA binding"/>
    <property type="evidence" value="ECO:0007669"/>
    <property type="project" value="InterPro"/>
</dbReference>
<feature type="region of interest" description="Disordered" evidence="2">
    <location>
        <begin position="461"/>
        <end position="480"/>
    </location>
</feature>
<dbReference type="GO" id="GO:0000786">
    <property type="term" value="C:nucleosome"/>
    <property type="evidence" value="ECO:0007669"/>
    <property type="project" value="InterPro"/>
</dbReference>
<feature type="domain" description="H15" evidence="3">
    <location>
        <begin position="158"/>
        <end position="227"/>
    </location>
</feature>
<dbReference type="PROSITE" id="PS51504">
    <property type="entry name" value="H15"/>
    <property type="match status" value="1"/>
</dbReference>
<organism evidence="4 5">
    <name type="scientific">Lentinula guzmanii</name>
    <dbReference type="NCBI Taxonomy" id="2804957"/>
    <lineage>
        <taxon>Eukaryota</taxon>
        <taxon>Fungi</taxon>
        <taxon>Dikarya</taxon>
        <taxon>Basidiomycota</taxon>
        <taxon>Agaricomycotina</taxon>
        <taxon>Agaricomycetes</taxon>
        <taxon>Agaricomycetidae</taxon>
        <taxon>Agaricales</taxon>
        <taxon>Marasmiineae</taxon>
        <taxon>Omphalotaceae</taxon>
        <taxon>Lentinula</taxon>
    </lineage>
</organism>
<dbReference type="SUPFAM" id="SSF46785">
    <property type="entry name" value="Winged helix' DNA-binding domain"/>
    <property type="match status" value="1"/>
</dbReference>
<evidence type="ECO:0000313" key="4">
    <source>
        <dbReference type="EMBL" id="KAJ3717605.1"/>
    </source>
</evidence>
<dbReference type="Gene3D" id="1.10.10.10">
    <property type="entry name" value="Winged helix-like DNA-binding domain superfamily/Winged helix DNA-binding domain"/>
    <property type="match status" value="1"/>
</dbReference>
<keyword evidence="5" id="KW-1185">Reference proteome</keyword>
<protein>
    <recommendedName>
        <fullName evidence="1">Histone H1</fullName>
    </recommendedName>
</protein>
<dbReference type="InterPro" id="IPR005818">
    <property type="entry name" value="Histone_H1/H5_H15"/>
</dbReference>
<feature type="compositionally biased region" description="Polar residues" evidence="2">
    <location>
        <begin position="466"/>
        <end position="480"/>
    </location>
</feature>
<accession>A0AA38J951</accession>
<dbReference type="InterPro" id="IPR036388">
    <property type="entry name" value="WH-like_DNA-bd_sf"/>
</dbReference>
<evidence type="ECO:0000256" key="2">
    <source>
        <dbReference type="SAM" id="MobiDB-lite"/>
    </source>
</evidence>
<dbReference type="EMBL" id="JANVFO010000072">
    <property type="protein sequence ID" value="KAJ3717605.1"/>
    <property type="molecule type" value="Genomic_DNA"/>
</dbReference>
<proteinExistence type="predicted"/>
<feature type="compositionally biased region" description="Low complexity" evidence="2">
    <location>
        <begin position="82"/>
        <end position="93"/>
    </location>
</feature>
<name>A0AA38J951_9AGAR</name>
<dbReference type="GO" id="GO:0006334">
    <property type="term" value="P:nucleosome assembly"/>
    <property type="evidence" value="ECO:0007669"/>
    <property type="project" value="InterPro"/>
</dbReference>
<feature type="region of interest" description="Disordered" evidence="2">
    <location>
        <begin position="221"/>
        <end position="303"/>
    </location>
</feature>
<dbReference type="Pfam" id="PF00538">
    <property type="entry name" value="Linker_histone"/>
    <property type="match status" value="1"/>
</dbReference>
<sequence length="502" mass="54403">MQVGTSPQTTLYQLHQQGYVPNSAADDYERKRRYLSLLPPPQVIEICLSFDIHIPASVKTAIWPSDLDEAINTLQKASGGKSVPPSTPSYSSVDTNPEPLVHPEAPNTATEVPGFLVFVLTSSIWCPQPYGPTQPYAPPPLPIHRQQPHYQETQSSDEMPSYEDMIVEALNDVRDPEGLAPKDIYSWMVDHYRVQANFRPSASQALQKAYKRGRFEKSLTGKYRLNPHWKGGNTTRRTTRRPQSHSNSLPPPPPHTRHPSFPNSQLNHANKMPAFLQPSYMLSYPPTAGQQSHLPEDDPAGDIGDAFEAAQHILKALNFSGDLLKSSHGPKEDSTPAPPISLLELATENVADTSVEVEMNADGVRAELQAQLLLLAAQLSEIASISSEATDADSSASTMIASAIEALAPPPVGGGSSPFTGDTLSLFTSSATIPTSEQVNLEISLEGKLSQAARLEAQQEEVSGFGSITPSSPLAPTSTAELITMNNVDDDSDDEDMDEVIV</sequence>
<evidence type="ECO:0000259" key="3">
    <source>
        <dbReference type="PROSITE" id="PS51504"/>
    </source>
</evidence>
<dbReference type="AlphaFoldDB" id="A0AA38J951"/>
<evidence type="ECO:0000313" key="5">
    <source>
        <dbReference type="Proteomes" id="UP001176059"/>
    </source>
</evidence>
<feature type="region of interest" description="Disordered" evidence="2">
    <location>
        <begin position="76"/>
        <end position="98"/>
    </location>
</feature>
<evidence type="ECO:0000256" key="1">
    <source>
        <dbReference type="ARBA" id="ARBA00020833"/>
    </source>
</evidence>
<dbReference type="Proteomes" id="UP001176059">
    <property type="component" value="Unassembled WGS sequence"/>
</dbReference>
<reference evidence="4" key="1">
    <citation type="submission" date="2022-08" db="EMBL/GenBank/DDBJ databases">
        <authorList>
            <consortium name="DOE Joint Genome Institute"/>
            <person name="Min B."/>
            <person name="Sierra-Patev S."/>
            <person name="Naranjo-Ortiz M."/>
            <person name="Looney B."/>
            <person name="Konkel Z."/>
            <person name="Slot J.C."/>
            <person name="Sakamoto Y."/>
            <person name="Steenwyk J.L."/>
            <person name="Rokas A."/>
            <person name="Carro J."/>
            <person name="Camarero S."/>
            <person name="Ferreira P."/>
            <person name="Molpeceres G."/>
            <person name="Ruiz-duenas F.J."/>
            <person name="Serrano A."/>
            <person name="Henrissat B."/>
            <person name="Drula E."/>
            <person name="Hughes K.W."/>
            <person name="Mata J.L."/>
            <person name="Ishikawa N.K."/>
            <person name="Vargas-Isla R."/>
            <person name="Ushijima S."/>
            <person name="Smith C.A."/>
            <person name="Ahrendt S."/>
            <person name="Andreopoulos W."/>
            <person name="He G."/>
            <person name="LaButti K."/>
            <person name="Lipzen A."/>
            <person name="Ng V."/>
            <person name="Riley R."/>
            <person name="Sandor L."/>
            <person name="Barry K."/>
            <person name="Martinez A.T."/>
            <person name="Xiao Y."/>
            <person name="Gibbons J.G."/>
            <person name="Terashima K."/>
            <person name="Hibbett D.S."/>
            <person name="Grigoriev I.V."/>
        </authorList>
    </citation>
    <scope>NUCLEOTIDE SEQUENCE</scope>
    <source>
        <strain evidence="4">ET3784</strain>
    </source>
</reference>
<dbReference type="InterPro" id="IPR036390">
    <property type="entry name" value="WH_DNA-bd_sf"/>
</dbReference>